<comment type="caution">
    <text evidence="1">The sequence shown here is derived from an EMBL/GenBank/DDBJ whole genome shotgun (WGS) entry which is preliminary data.</text>
</comment>
<dbReference type="EMBL" id="BMEL01000001">
    <property type="protein sequence ID" value="GGF14572.1"/>
    <property type="molecule type" value="Genomic_DNA"/>
</dbReference>
<dbReference type="Proteomes" id="UP000660110">
    <property type="component" value="Unassembled WGS sequence"/>
</dbReference>
<dbReference type="RefSeq" id="WP_188376487.1">
    <property type="nucleotide sequence ID" value="NZ_BMEL01000001.1"/>
</dbReference>
<evidence type="ECO:0000313" key="2">
    <source>
        <dbReference type="Proteomes" id="UP000660110"/>
    </source>
</evidence>
<gene>
    <name evidence="1" type="ORF">GCM10010954_11490</name>
</gene>
<proteinExistence type="predicted"/>
<keyword evidence="2" id="KW-1185">Reference proteome</keyword>
<accession>A0A917B092</accession>
<sequence>MVKNSHLNKKFRVPPEPYVILLLKNGLPFRGVGLDKRKKAFETIIFKFEKHLKERGYITLSPVHPLHPSTIVIPTFVSLTSICGWQWISERQLQSLSTYEKSKDQFKGKSYSLVNNRTDFMHKGPYGLYDGPIIAKLSRKKSDLICRMEGNDPELSTNISKQECLSPISKVDELLTMIPLDAILDVRKVSY</sequence>
<evidence type="ECO:0000313" key="1">
    <source>
        <dbReference type="EMBL" id="GGF14572.1"/>
    </source>
</evidence>
<reference evidence="1" key="2">
    <citation type="submission" date="2020-09" db="EMBL/GenBank/DDBJ databases">
        <authorList>
            <person name="Sun Q."/>
            <person name="Zhou Y."/>
        </authorList>
    </citation>
    <scope>NUCLEOTIDE SEQUENCE</scope>
    <source>
        <strain evidence="1">CGMCC 1.12153</strain>
    </source>
</reference>
<reference evidence="1" key="1">
    <citation type="journal article" date="2014" name="Int. J. Syst. Evol. Microbiol.">
        <title>Complete genome sequence of Corynebacterium casei LMG S-19264T (=DSM 44701T), isolated from a smear-ripened cheese.</title>
        <authorList>
            <consortium name="US DOE Joint Genome Institute (JGI-PGF)"/>
            <person name="Walter F."/>
            <person name="Albersmeier A."/>
            <person name="Kalinowski J."/>
            <person name="Ruckert C."/>
        </authorList>
    </citation>
    <scope>NUCLEOTIDE SEQUENCE</scope>
    <source>
        <strain evidence="1">CGMCC 1.12153</strain>
    </source>
</reference>
<name>A0A917B092_HALAA</name>
<organism evidence="1 2">
    <name type="scientific">Halobacillus andaensis</name>
    <dbReference type="NCBI Taxonomy" id="1176239"/>
    <lineage>
        <taxon>Bacteria</taxon>
        <taxon>Bacillati</taxon>
        <taxon>Bacillota</taxon>
        <taxon>Bacilli</taxon>
        <taxon>Bacillales</taxon>
        <taxon>Bacillaceae</taxon>
        <taxon>Halobacillus</taxon>
    </lineage>
</organism>
<protein>
    <submittedName>
        <fullName evidence="1">Uncharacterized protein</fullName>
    </submittedName>
</protein>
<dbReference type="AlphaFoldDB" id="A0A917B092"/>